<keyword evidence="4" id="KW-0597">Phosphoprotein</keyword>
<dbReference type="Pfam" id="PF02518">
    <property type="entry name" value="HATPase_c"/>
    <property type="match status" value="1"/>
</dbReference>
<evidence type="ECO:0000259" key="11">
    <source>
        <dbReference type="PROSITE" id="PS50885"/>
    </source>
</evidence>
<dbReference type="Proteomes" id="UP000824230">
    <property type="component" value="Unassembled WGS sequence"/>
</dbReference>
<evidence type="ECO:0000256" key="2">
    <source>
        <dbReference type="ARBA" id="ARBA00004370"/>
    </source>
</evidence>
<reference evidence="12" key="1">
    <citation type="journal article" date="2021" name="PeerJ">
        <title>Extensive microbial diversity within the chicken gut microbiome revealed by metagenomics and culture.</title>
        <authorList>
            <person name="Gilroy R."/>
            <person name="Ravi A."/>
            <person name="Getino M."/>
            <person name="Pursley I."/>
            <person name="Horton D.L."/>
            <person name="Alikhan N.F."/>
            <person name="Baker D."/>
            <person name="Gharbi K."/>
            <person name="Hall N."/>
            <person name="Watson M."/>
            <person name="Adriaenssens E.M."/>
            <person name="Foster-Nyarko E."/>
            <person name="Jarju S."/>
            <person name="Secka A."/>
            <person name="Antonio M."/>
            <person name="Oren A."/>
            <person name="Chaudhuri R.R."/>
            <person name="La Ragione R."/>
            <person name="Hildebrand F."/>
            <person name="Pallen M.J."/>
        </authorList>
    </citation>
    <scope>NUCLEOTIDE SEQUENCE</scope>
    <source>
        <strain evidence="12">ChiHjej12B11-1927</strain>
    </source>
</reference>
<sequence>MIKRIQESFSLKIFFITAALLVFSNLLVLMGLYAFMPQIYTLSYNDHVNTCVEELEETLPKIRREESGKFFNDLCEKYQMRMDISAPYTKEKVEIPGLQSQYLCQDQQKYSLQATGAVADGRTSVRQYSYSIENNRSIGMEGEKIESCMVTLSFSDQGPYEFTLIPTEANRVNIFLSDLERILPYLLSIIFLLAFGASAVYTRYITGPVLGISRAAKAMSRMDWTNSRLFFKRKDEIGSLARSIDSTSKALEQALSERDDANKKLQAELEKQKKLDQEQQEFFAAASHELKTPVTVLKGQLTGMLYQVGAYQDRELYLKKSLRTVEEMEHRILKILEVSRMERPDMKAEIREIDLTRIIRESCTPYEDLIEDKGMTLRVSLPESFKILGDPKLLKSALENLLENAVKYSPPGEEIRISAQKESEESKLCRLAVENTGVWIPEEKIPRLFQAFYRVDGSRNKETGGSGLGLYLVKKALELQEIPYKAENTEGGFCICLRLKRDSSETGGISECTNGSY</sequence>
<dbReference type="InterPro" id="IPR003660">
    <property type="entry name" value="HAMP_dom"/>
</dbReference>
<dbReference type="Pfam" id="PF00512">
    <property type="entry name" value="HisKA"/>
    <property type="match status" value="1"/>
</dbReference>
<dbReference type="InterPro" id="IPR036890">
    <property type="entry name" value="HATPase_C_sf"/>
</dbReference>
<dbReference type="PANTHER" id="PTHR45453">
    <property type="entry name" value="PHOSPHATE REGULON SENSOR PROTEIN PHOR"/>
    <property type="match status" value="1"/>
</dbReference>
<dbReference type="InterPro" id="IPR005467">
    <property type="entry name" value="His_kinase_dom"/>
</dbReference>
<evidence type="ECO:0000256" key="8">
    <source>
        <dbReference type="SAM" id="Coils"/>
    </source>
</evidence>
<evidence type="ECO:0000256" key="4">
    <source>
        <dbReference type="ARBA" id="ARBA00022553"/>
    </source>
</evidence>
<gene>
    <name evidence="12" type="ORF">H9738_08665</name>
</gene>
<keyword evidence="9" id="KW-0812">Transmembrane</keyword>
<dbReference type="InterPro" id="IPR003661">
    <property type="entry name" value="HisK_dim/P_dom"/>
</dbReference>
<evidence type="ECO:0000259" key="10">
    <source>
        <dbReference type="PROSITE" id="PS50109"/>
    </source>
</evidence>
<dbReference type="InterPro" id="IPR003594">
    <property type="entry name" value="HATPase_dom"/>
</dbReference>
<dbReference type="EMBL" id="DXFG01000173">
    <property type="protein sequence ID" value="HIX37924.1"/>
    <property type="molecule type" value="Genomic_DNA"/>
</dbReference>
<dbReference type="PROSITE" id="PS50109">
    <property type="entry name" value="HIS_KIN"/>
    <property type="match status" value="1"/>
</dbReference>
<keyword evidence="6 12" id="KW-0418">Kinase</keyword>
<feature type="domain" description="HAMP" evidence="11">
    <location>
        <begin position="203"/>
        <end position="256"/>
    </location>
</feature>
<dbReference type="CDD" id="cd06225">
    <property type="entry name" value="HAMP"/>
    <property type="match status" value="1"/>
</dbReference>
<evidence type="ECO:0000256" key="3">
    <source>
        <dbReference type="ARBA" id="ARBA00012438"/>
    </source>
</evidence>
<dbReference type="EC" id="2.7.13.3" evidence="3"/>
<dbReference type="InterPro" id="IPR004358">
    <property type="entry name" value="Sig_transdc_His_kin-like_C"/>
</dbReference>
<feature type="domain" description="Histidine kinase" evidence="10">
    <location>
        <begin position="285"/>
        <end position="503"/>
    </location>
</feature>
<dbReference type="GO" id="GO:0016036">
    <property type="term" value="P:cellular response to phosphate starvation"/>
    <property type="evidence" value="ECO:0007669"/>
    <property type="project" value="TreeGrafter"/>
</dbReference>
<dbReference type="GO" id="GO:0000155">
    <property type="term" value="F:phosphorelay sensor kinase activity"/>
    <property type="evidence" value="ECO:0007669"/>
    <property type="project" value="InterPro"/>
</dbReference>
<dbReference type="GO" id="GO:0004721">
    <property type="term" value="F:phosphoprotein phosphatase activity"/>
    <property type="evidence" value="ECO:0007669"/>
    <property type="project" value="TreeGrafter"/>
</dbReference>
<comment type="catalytic activity">
    <reaction evidence="1">
        <text>ATP + protein L-histidine = ADP + protein N-phospho-L-histidine.</text>
        <dbReference type="EC" id="2.7.13.3"/>
    </reaction>
</comment>
<dbReference type="SUPFAM" id="SSF47384">
    <property type="entry name" value="Homodimeric domain of signal transducing histidine kinase"/>
    <property type="match status" value="1"/>
</dbReference>
<protein>
    <recommendedName>
        <fullName evidence="3">histidine kinase</fullName>
        <ecNumber evidence="3">2.7.13.3</ecNumber>
    </recommendedName>
</protein>
<dbReference type="PANTHER" id="PTHR45453:SF3">
    <property type="entry name" value="HISTIDINE KINASE"/>
    <property type="match status" value="1"/>
</dbReference>
<keyword evidence="5" id="KW-0808">Transferase</keyword>
<dbReference type="GO" id="GO:0005886">
    <property type="term" value="C:plasma membrane"/>
    <property type="evidence" value="ECO:0007669"/>
    <property type="project" value="TreeGrafter"/>
</dbReference>
<feature type="coiled-coil region" evidence="8">
    <location>
        <begin position="244"/>
        <end position="278"/>
    </location>
</feature>
<dbReference type="PROSITE" id="PS50885">
    <property type="entry name" value="HAMP"/>
    <property type="match status" value="1"/>
</dbReference>
<dbReference type="AlphaFoldDB" id="A0A9D2AMR7"/>
<dbReference type="SMART" id="SM00387">
    <property type="entry name" value="HATPase_c"/>
    <property type="match status" value="1"/>
</dbReference>
<dbReference type="Pfam" id="PF00672">
    <property type="entry name" value="HAMP"/>
    <property type="match status" value="1"/>
</dbReference>
<dbReference type="InterPro" id="IPR050351">
    <property type="entry name" value="BphY/WalK/GraS-like"/>
</dbReference>
<evidence type="ECO:0000256" key="7">
    <source>
        <dbReference type="ARBA" id="ARBA00023012"/>
    </source>
</evidence>
<dbReference type="CDD" id="cd00082">
    <property type="entry name" value="HisKA"/>
    <property type="match status" value="1"/>
</dbReference>
<dbReference type="SUPFAM" id="SSF55874">
    <property type="entry name" value="ATPase domain of HSP90 chaperone/DNA topoisomerase II/histidine kinase"/>
    <property type="match status" value="1"/>
</dbReference>
<evidence type="ECO:0000256" key="1">
    <source>
        <dbReference type="ARBA" id="ARBA00000085"/>
    </source>
</evidence>
<feature type="transmembrane region" description="Helical" evidence="9">
    <location>
        <begin position="12"/>
        <end position="36"/>
    </location>
</feature>
<keyword evidence="7" id="KW-0902">Two-component regulatory system</keyword>
<accession>A0A9D2AMR7</accession>
<evidence type="ECO:0000313" key="13">
    <source>
        <dbReference type="Proteomes" id="UP000824230"/>
    </source>
</evidence>
<dbReference type="Gene3D" id="3.30.565.10">
    <property type="entry name" value="Histidine kinase-like ATPase, C-terminal domain"/>
    <property type="match status" value="1"/>
</dbReference>
<dbReference type="Gene3D" id="1.10.287.130">
    <property type="match status" value="1"/>
</dbReference>
<dbReference type="SMART" id="SM00388">
    <property type="entry name" value="HisKA"/>
    <property type="match status" value="1"/>
</dbReference>
<evidence type="ECO:0000256" key="5">
    <source>
        <dbReference type="ARBA" id="ARBA00022679"/>
    </source>
</evidence>
<proteinExistence type="predicted"/>
<evidence type="ECO:0000256" key="6">
    <source>
        <dbReference type="ARBA" id="ARBA00022777"/>
    </source>
</evidence>
<dbReference type="PRINTS" id="PR00344">
    <property type="entry name" value="BCTRLSENSOR"/>
</dbReference>
<keyword evidence="8" id="KW-0175">Coiled coil</keyword>
<reference evidence="12" key="2">
    <citation type="submission" date="2021-04" db="EMBL/GenBank/DDBJ databases">
        <authorList>
            <person name="Gilroy R."/>
        </authorList>
    </citation>
    <scope>NUCLEOTIDE SEQUENCE</scope>
    <source>
        <strain evidence="12">ChiHjej12B11-1927</strain>
    </source>
</reference>
<keyword evidence="9" id="KW-0472">Membrane</keyword>
<organism evidence="12 13">
    <name type="scientific">Candidatus Blautia pullistercoris</name>
    <dbReference type="NCBI Taxonomy" id="2838499"/>
    <lineage>
        <taxon>Bacteria</taxon>
        <taxon>Bacillati</taxon>
        <taxon>Bacillota</taxon>
        <taxon>Clostridia</taxon>
        <taxon>Lachnospirales</taxon>
        <taxon>Lachnospiraceae</taxon>
        <taxon>Blautia</taxon>
    </lineage>
</organism>
<comment type="subcellular location">
    <subcellularLocation>
        <location evidence="2">Membrane</location>
    </subcellularLocation>
</comment>
<evidence type="ECO:0000256" key="9">
    <source>
        <dbReference type="SAM" id="Phobius"/>
    </source>
</evidence>
<evidence type="ECO:0000313" key="12">
    <source>
        <dbReference type="EMBL" id="HIX37924.1"/>
    </source>
</evidence>
<dbReference type="InterPro" id="IPR036097">
    <property type="entry name" value="HisK_dim/P_sf"/>
</dbReference>
<dbReference type="Gene3D" id="6.10.340.10">
    <property type="match status" value="1"/>
</dbReference>
<name>A0A9D2AMR7_9FIRM</name>
<keyword evidence="9" id="KW-1133">Transmembrane helix</keyword>
<dbReference type="SUPFAM" id="SSF158472">
    <property type="entry name" value="HAMP domain-like"/>
    <property type="match status" value="1"/>
</dbReference>
<comment type="caution">
    <text evidence="12">The sequence shown here is derived from an EMBL/GenBank/DDBJ whole genome shotgun (WGS) entry which is preliminary data.</text>
</comment>